<dbReference type="SUPFAM" id="SSF101447">
    <property type="entry name" value="Formin homology 2 domain (FH2 domain)"/>
    <property type="match status" value="1"/>
</dbReference>
<dbReference type="PANTHER" id="PTHR45733:SF10">
    <property type="entry name" value="FORMIN-LIKE PROTEIN 15A-RELATED"/>
    <property type="match status" value="1"/>
</dbReference>
<dbReference type="Proteomes" id="UP001172457">
    <property type="component" value="Chromosome 1"/>
</dbReference>
<dbReference type="InterPro" id="IPR015425">
    <property type="entry name" value="FH2_Formin"/>
</dbReference>
<keyword evidence="5" id="KW-1185">Reference proteome</keyword>
<dbReference type="InterPro" id="IPR051144">
    <property type="entry name" value="Formin_homology_domain"/>
</dbReference>
<gene>
    <name evidence="4" type="ORF">OSB04_004540</name>
</gene>
<protein>
    <recommendedName>
        <fullName evidence="3">FH2 domain-containing protein</fullName>
    </recommendedName>
</protein>
<proteinExistence type="inferred from homology"/>
<dbReference type="Gene3D" id="1.20.58.2220">
    <property type="entry name" value="Formin, FH2 domain"/>
    <property type="match status" value="2"/>
</dbReference>
<organism evidence="4 5">
    <name type="scientific">Centaurea solstitialis</name>
    <name type="common">yellow star-thistle</name>
    <dbReference type="NCBI Taxonomy" id="347529"/>
    <lineage>
        <taxon>Eukaryota</taxon>
        <taxon>Viridiplantae</taxon>
        <taxon>Streptophyta</taxon>
        <taxon>Embryophyta</taxon>
        <taxon>Tracheophyta</taxon>
        <taxon>Spermatophyta</taxon>
        <taxon>Magnoliopsida</taxon>
        <taxon>eudicotyledons</taxon>
        <taxon>Gunneridae</taxon>
        <taxon>Pentapetalae</taxon>
        <taxon>asterids</taxon>
        <taxon>campanulids</taxon>
        <taxon>Asterales</taxon>
        <taxon>Asteraceae</taxon>
        <taxon>Carduoideae</taxon>
        <taxon>Cardueae</taxon>
        <taxon>Centaureinae</taxon>
        <taxon>Centaurea</taxon>
    </lineage>
</organism>
<reference evidence="4" key="1">
    <citation type="submission" date="2023-03" db="EMBL/GenBank/DDBJ databases">
        <title>Chromosome-scale reference genome and RAD-based genetic map of yellow starthistle (Centaurea solstitialis) reveal putative structural variation and QTLs associated with invader traits.</title>
        <authorList>
            <person name="Reatini B."/>
            <person name="Cang F.A."/>
            <person name="Jiang Q."/>
            <person name="Mckibben M.T.W."/>
            <person name="Barker M.S."/>
            <person name="Rieseberg L.H."/>
            <person name="Dlugosch K.M."/>
        </authorList>
    </citation>
    <scope>NUCLEOTIDE SEQUENCE</scope>
    <source>
        <strain evidence="4">CAN-66</strain>
        <tissue evidence="4">Leaf</tissue>
    </source>
</reference>
<dbReference type="AlphaFoldDB" id="A0AA38TX72"/>
<evidence type="ECO:0000259" key="3">
    <source>
        <dbReference type="SMART" id="SM00498"/>
    </source>
</evidence>
<dbReference type="EMBL" id="JARYMX010000001">
    <property type="protein sequence ID" value="KAJ9568574.1"/>
    <property type="molecule type" value="Genomic_DNA"/>
</dbReference>
<evidence type="ECO:0000256" key="2">
    <source>
        <dbReference type="SAM" id="MobiDB-lite"/>
    </source>
</evidence>
<comment type="similarity">
    <text evidence="1">Belongs to the formin-like family. Class-II subfamily.</text>
</comment>
<evidence type="ECO:0000256" key="1">
    <source>
        <dbReference type="ARBA" id="ARBA00006468"/>
    </source>
</evidence>
<accession>A0AA38TX72</accession>
<name>A0AA38TX72_9ASTR</name>
<evidence type="ECO:0000313" key="4">
    <source>
        <dbReference type="EMBL" id="KAJ9568574.1"/>
    </source>
</evidence>
<dbReference type="PANTHER" id="PTHR45733">
    <property type="entry name" value="FORMIN-J"/>
    <property type="match status" value="1"/>
</dbReference>
<comment type="caution">
    <text evidence="4">The sequence shown here is derived from an EMBL/GenBank/DDBJ whole genome shotgun (WGS) entry which is preliminary data.</text>
</comment>
<sequence length="359" mass="40632">MLYILFNSSVPEFNVSELETLFSAIVAKKTTSKDADKKKATSEKIQLIDLRRANNTEIMLTKVNMPLPEMVPAILAMDDTRLDSDQVENILKFCPTKQEMDQLKYFLELMKVPRIEAKLNVFLFKIQFNAQLAEIKKSLNMVLASKSPTLLDFHEDLVSLEAASKIQMKQLAEEMQSIIKGLEKVQQELAASANDGPVSEVFHKVDIHDEYSSPVADPGFLDSDGTFKTLKEFIGVAEAEVTSVTNLYAIAGRNADALALYFGEDPARCPFEQVTQTLLHFVRDFQKSHEENLKQEVELEKKKVARRRERKAKENENTESCAQHRSKVYASAPLLLVLEEIEDRDGWEGLGWVSSKKLV</sequence>
<feature type="region of interest" description="Disordered" evidence="2">
    <location>
        <begin position="304"/>
        <end position="323"/>
    </location>
</feature>
<feature type="domain" description="FH2" evidence="3">
    <location>
        <begin position="1"/>
        <end position="358"/>
    </location>
</feature>
<dbReference type="SMART" id="SM00498">
    <property type="entry name" value="FH2"/>
    <property type="match status" value="1"/>
</dbReference>
<dbReference type="Pfam" id="PF02181">
    <property type="entry name" value="FH2"/>
    <property type="match status" value="1"/>
</dbReference>
<dbReference type="InterPro" id="IPR042201">
    <property type="entry name" value="FH2_Formin_sf"/>
</dbReference>
<evidence type="ECO:0000313" key="5">
    <source>
        <dbReference type="Proteomes" id="UP001172457"/>
    </source>
</evidence>